<reference evidence="1" key="1">
    <citation type="submission" date="2021-06" db="EMBL/GenBank/DDBJ databases">
        <authorList>
            <person name="Kallberg Y."/>
            <person name="Tangrot J."/>
            <person name="Rosling A."/>
        </authorList>
    </citation>
    <scope>NUCLEOTIDE SEQUENCE</scope>
    <source>
        <strain evidence="1">AU212A</strain>
    </source>
</reference>
<gene>
    <name evidence="1" type="ORF">SCALOS_LOCUS1216</name>
</gene>
<accession>A0ACA9K601</accession>
<organism evidence="1 2">
    <name type="scientific">Scutellospora calospora</name>
    <dbReference type="NCBI Taxonomy" id="85575"/>
    <lineage>
        <taxon>Eukaryota</taxon>
        <taxon>Fungi</taxon>
        <taxon>Fungi incertae sedis</taxon>
        <taxon>Mucoromycota</taxon>
        <taxon>Glomeromycotina</taxon>
        <taxon>Glomeromycetes</taxon>
        <taxon>Diversisporales</taxon>
        <taxon>Gigasporaceae</taxon>
        <taxon>Scutellospora</taxon>
    </lineage>
</organism>
<protein>
    <submittedName>
        <fullName evidence="1">7338_t:CDS:1</fullName>
    </submittedName>
</protein>
<keyword evidence="2" id="KW-1185">Reference proteome</keyword>
<dbReference type="EMBL" id="CAJVPM010000777">
    <property type="protein sequence ID" value="CAG8451826.1"/>
    <property type="molecule type" value="Genomic_DNA"/>
</dbReference>
<evidence type="ECO:0000313" key="2">
    <source>
        <dbReference type="Proteomes" id="UP000789860"/>
    </source>
</evidence>
<evidence type="ECO:0000313" key="1">
    <source>
        <dbReference type="EMBL" id="CAG8451826.1"/>
    </source>
</evidence>
<dbReference type="Proteomes" id="UP000789860">
    <property type="component" value="Unassembled WGS sequence"/>
</dbReference>
<name>A0ACA9K601_9GLOM</name>
<proteinExistence type="predicted"/>
<sequence>MVAKKKSKVIVNNGTSSLILIKTNQTEKIKGILEKEKVPYEIYSSETNLKAKSSSKSRNVKELINSLDRARIKSKKEFFETNPHEAGHIMAFEKKFTLTERKIIKKMYDLRDKYAILLVEEYQLVNYYEEQQRIIEKNTLMEIIDQSNMDLMTREGPKECRERHYPHQHFRQEYGENEGKDEGFTLILPKDKIMFTLRTFLDEENIIGEMELELKSI</sequence>
<comment type="caution">
    <text evidence="1">The sequence shown here is derived from an EMBL/GenBank/DDBJ whole genome shotgun (WGS) entry which is preliminary data.</text>
</comment>